<dbReference type="InterPro" id="IPR003819">
    <property type="entry name" value="TauD/TfdA-like"/>
</dbReference>
<name>A0A3B0XGT8_9ZZZZ</name>
<gene>
    <name evidence="3" type="ORF">MNBD_GAMMA11-3172</name>
</gene>
<dbReference type="SUPFAM" id="SSF51197">
    <property type="entry name" value="Clavaminate synthase-like"/>
    <property type="match status" value="1"/>
</dbReference>
<dbReference type="EMBL" id="UOFG01000132">
    <property type="protein sequence ID" value="VAW60819.1"/>
    <property type="molecule type" value="Genomic_DNA"/>
</dbReference>
<dbReference type="GO" id="GO:0016491">
    <property type="term" value="F:oxidoreductase activity"/>
    <property type="evidence" value="ECO:0007669"/>
    <property type="project" value="UniProtKB-KW"/>
</dbReference>
<dbReference type="Gene3D" id="3.60.130.10">
    <property type="entry name" value="Clavaminate synthase-like"/>
    <property type="match status" value="1"/>
</dbReference>
<evidence type="ECO:0000259" key="2">
    <source>
        <dbReference type="Pfam" id="PF02668"/>
    </source>
</evidence>
<organism evidence="3">
    <name type="scientific">hydrothermal vent metagenome</name>
    <dbReference type="NCBI Taxonomy" id="652676"/>
    <lineage>
        <taxon>unclassified sequences</taxon>
        <taxon>metagenomes</taxon>
        <taxon>ecological metagenomes</taxon>
    </lineage>
</organism>
<evidence type="ECO:0000313" key="3">
    <source>
        <dbReference type="EMBL" id="VAW60819.1"/>
    </source>
</evidence>
<protein>
    <recommendedName>
        <fullName evidence="2">TauD/TfdA-like domain-containing protein</fullName>
    </recommendedName>
</protein>
<sequence>MSVSTAINPRSAFDLNNQRAYEDWRDKKLHNYPDKAEQLIVEINDPMQLTKAEHQAIKERCNKANMAIYISKAGSNPDKQIALQLARQFALYKLDHNMGADDDGITSLQVSHTEGREHYIPYTRRAIHWHTDGYYNSLNRQVHALCLHCVRPAWEGGENALLDHEVAYIRLRDKNPEHIHALMQSEAMSIPANMNKGVVIRPERCGPVFSVRNNNTLHMRYTERTHNINWFKDSATQAAVAALEQLLHSDDPAIYRCTLQPGQGLISNNVLHDRSVFIDEKTSTRLLYRLRYFNALNLD</sequence>
<evidence type="ECO:0000256" key="1">
    <source>
        <dbReference type="ARBA" id="ARBA00023002"/>
    </source>
</evidence>
<reference evidence="3" key="1">
    <citation type="submission" date="2018-06" db="EMBL/GenBank/DDBJ databases">
        <authorList>
            <person name="Zhirakovskaya E."/>
        </authorList>
    </citation>
    <scope>NUCLEOTIDE SEQUENCE</scope>
</reference>
<dbReference type="Pfam" id="PF02668">
    <property type="entry name" value="TauD"/>
    <property type="match status" value="1"/>
</dbReference>
<keyword evidence="1" id="KW-0560">Oxidoreductase</keyword>
<dbReference type="AlphaFoldDB" id="A0A3B0XGT8"/>
<accession>A0A3B0XGT8</accession>
<dbReference type="InterPro" id="IPR042098">
    <property type="entry name" value="TauD-like_sf"/>
</dbReference>
<proteinExistence type="predicted"/>
<feature type="domain" description="TauD/TfdA-like" evidence="2">
    <location>
        <begin position="37"/>
        <end position="289"/>
    </location>
</feature>